<dbReference type="PANTHER" id="PTHR14705">
    <property type="entry name" value="CATION CHANNEL SPERM-ASSOCIATED PROTEIN SUBUNIT BETA"/>
    <property type="match status" value="1"/>
</dbReference>
<dbReference type="InterPro" id="IPR048789">
    <property type="entry name" value="CATSPERB_C"/>
</dbReference>
<organism evidence="7 8">
    <name type="scientific">Porites lobata</name>
    <dbReference type="NCBI Taxonomy" id="104759"/>
    <lineage>
        <taxon>Eukaryota</taxon>
        <taxon>Metazoa</taxon>
        <taxon>Cnidaria</taxon>
        <taxon>Anthozoa</taxon>
        <taxon>Hexacorallia</taxon>
        <taxon>Scleractinia</taxon>
        <taxon>Fungiina</taxon>
        <taxon>Poritidae</taxon>
        <taxon>Porites</taxon>
    </lineage>
</organism>
<comment type="caution">
    <text evidence="7">The sequence shown here is derived from an EMBL/GenBank/DDBJ whole genome shotgun (WGS) entry which is preliminary data.</text>
</comment>
<name>A0ABN8MUK3_9CNID</name>
<dbReference type="Proteomes" id="UP001159405">
    <property type="component" value="Unassembled WGS sequence"/>
</dbReference>
<dbReference type="InterPro" id="IPR048788">
    <property type="entry name" value="CATSPERB_2nd"/>
</dbReference>
<sequence>MSGTSKIIFLSAVISFVSALLQTLPSNAFIYSEEKRMVEAVLFTDKLSQFHEPYNLLHLKDAHMAIHCQLRNRSWDTKSSRNALVKLYSRQGMSPTVTFVTLDWSKSYKIEDLVEDDSVYWTLNISKHELLEHSKGTSNGKEPWTYKVELGLNLNLFESWGTVVIPDIEPLLSVQFGDDVTENIAVSPPNKALFWQHPCTSGIAIFVPLHGSEQSFTGCYLAVTFGRFAENTTHWYDLLHRSAQQPDVYSICKEASFESCEGLTILDFTVVDGCLLLVTTKGLIKSESFEMATKGVNKTKVKFYQVANIHAVLDEAFKQGTAKYGNIKLHYTSQCDSHELPLEKHVVYLVYTHTRADGDHSILLTSEPPFDKWSSLDIPYLMTSMLLGVAWDLQRNTVVLLMKDVLEGHSLVAVLDPQSQQLLQPVFRFPQYVNLPMISFHAHTHVIFVYGSEVWLSLDGGNSFIPVLDRHLRGDDVTSLFGNTLGDGFVLVTGRGSVYSGWSGIPRVSQIEPASTNSSCLFKIANFRQPKSTNVVCVRNASNALDFITYTIDLGLRIQADTILLFRPLLVTFVTEREIHFTAFCGDAFFSDQISCSNSFLLSDVGRVLRMRNGGSVMITNVEQSETDPNDFSPRVTGRVLKPIPFVKDSESPALKFTLQVNITGSYAYLQLQNSLNCSGWQGEDIGKTIHLPSGINLIVSSCSSISSAIGRLPVTWNNTITYFEIFEEGTWFLIDFRPFHALRPIGFPVLYINGSLAKIVNGSEHFSFTSEMIGEIIKDEHGWGSIAAVMSNTSVSVITSNSYDSTPDNFTNNWGIYKAQVDSDKYTAYIPSPQLQGWWLAEDNCRYFLVEDPPSRLELYHLDSGEKLSFTLRAISKGTAAESPMEPMLRLYVGNTLLFHVNSHYTFFNMNHTLHVTLTKRPFISGISSVSVRLHQTASLLCKEASYTVHGGCPPSKKLRFLYPVLFSLSDFLNREVTDSKGIVRNMKLPFNYRAPSSRGKAIPMSENTYNVDPQKPLYKTTYAVTRNTLRYKQCKGKQYRSECGCTDEMRGSSLVIHSDCVDTVYSMMFSETLTPRFVLLQESRDTHPLSFPFYLEELNQRKDFMIISPSELTFSEISSPVLSQDLNSSIQFEGSGLYHFRAHVVQSNYTFCALTDEFMVYVVDTPLPFPVNDIVRACTGMGFVTLLFVVFIRHFHGKKKMKND</sequence>
<keyword evidence="1" id="KW-0812">Transmembrane</keyword>
<feature type="domain" description="Cation channel sperm-associated auxiliary subunit beta 2nd" evidence="5">
    <location>
        <begin position="197"/>
        <end position="512"/>
    </location>
</feature>
<feature type="signal peptide" evidence="2">
    <location>
        <begin position="1"/>
        <end position="19"/>
    </location>
</feature>
<proteinExistence type="predicted"/>
<evidence type="ECO:0000259" key="4">
    <source>
        <dbReference type="Pfam" id="PF21541"/>
    </source>
</evidence>
<feature type="domain" description="CATSPERB head" evidence="6">
    <location>
        <begin position="570"/>
        <end position="737"/>
    </location>
</feature>
<feature type="chain" id="PRO_5046295120" description="Cation channel sperm-associated protein subunit beta" evidence="2">
    <location>
        <begin position="20"/>
        <end position="1206"/>
    </location>
</feature>
<dbReference type="InterPro" id="IPR048786">
    <property type="entry name" value="CATSPERB_N"/>
</dbReference>
<evidence type="ECO:0008006" key="9">
    <source>
        <dbReference type="Google" id="ProtNLM"/>
    </source>
</evidence>
<dbReference type="Pfam" id="PF21541">
    <property type="entry name" value="CATSPERB_1st"/>
    <property type="match status" value="1"/>
</dbReference>
<dbReference type="Pfam" id="PF15149">
    <property type="entry name" value="CATSPERB_C"/>
    <property type="match status" value="1"/>
</dbReference>
<keyword evidence="2" id="KW-0732">Signal</keyword>
<evidence type="ECO:0000259" key="5">
    <source>
        <dbReference type="Pfam" id="PF21548"/>
    </source>
</evidence>
<feature type="domain" description="Cation channel sperm-associated protein subunit beta C-terminal" evidence="3">
    <location>
        <begin position="954"/>
        <end position="1195"/>
    </location>
</feature>
<evidence type="ECO:0000256" key="2">
    <source>
        <dbReference type="SAM" id="SignalP"/>
    </source>
</evidence>
<dbReference type="Pfam" id="PF22830">
    <property type="entry name" value="CATSPERB_head"/>
    <property type="match status" value="1"/>
</dbReference>
<evidence type="ECO:0000256" key="1">
    <source>
        <dbReference type="SAM" id="Phobius"/>
    </source>
</evidence>
<keyword evidence="1" id="KW-0472">Membrane</keyword>
<dbReference type="PANTHER" id="PTHR14705:SF0">
    <property type="entry name" value="CATION CHANNEL SPERM-ASSOCIATED AUXILIARY SUBUNIT BETA"/>
    <property type="match status" value="1"/>
</dbReference>
<evidence type="ECO:0000313" key="8">
    <source>
        <dbReference type="Proteomes" id="UP001159405"/>
    </source>
</evidence>
<dbReference type="EMBL" id="CALNXK010000003">
    <property type="protein sequence ID" value="CAH3034596.1"/>
    <property type="molecule type" value="Genomic_DNA"/>
</dbReference>
<keyword evidence="8" id="KW-1185">Reference proteome</keyword>
<keyword evidence="1" id="KW-1133">Transmembrane helix</keyword>
<evidence type="ECO:0000259" key="6">
    <source>
        <dbReference type="Pfam" id="PF22830"/>
    </source>
</evidence>
<evidence type="ECO:0000313" key="7">
    <source>
        <dbReference type="EMBL" id="CAH3034596.1"/>
    </source>
</evidence>
<accession>A0ABN8MUK3</accession>
<gene>
    <name evidence="7" type="ORF">PLOB_00024823</name>
</gene>
<protein>
    <recommendedName>
        <fullName evidence="9">Cation channel sperm-associated protein subunit beta</fullName>
    </recommendedName>
</protein>
<dbReference type="InterPro" id="IPR053903">
    <property type="entry name" value="CATSPERB_head"/>
</dbReference>
<feature type="domain" description="Cation channel sperm-associated auxiliary subunit beta N-terminal" evidence="4">
    <location>
        <begin position="57"/>
        <end position="163"/>
    </location>
</feature>
<evidence type="ECO:0000259" key="3">
    <source>
        <dbReference type="Pfam" id="PF15149"/>
    </source>
</evidence>
<feature type="transmembrane region" description="Helical" evidence="1">
    <location>
        <begin position="1176"/>
        <end position="1194"/>
    </location>
</feature>
<dbReference type="Pfam" id="PF21548">
    <property type="entry name" value="CATSPERB_2nd"/>
    <property type="match status" value="1"/>
</dbReference>
<reference evidence="7 8" key="1">
    <citation type="submission" date="2022-05" db="EMBL/GenBank/DDBJ databases">
        <authorList>
            <consortium name="Genoscope - CEA"/>
            <person name="William W."/>
        </authorList>
    </citation>
    <scope>NUCLEOTIDE SEQUENCE [LARGE SCALE GENOMIC DNA]</scope>
</reference>
<dbReference type="InterPro" id="IPR028748">
    <property type="entry name" value="CATSPERB"/>
</dbReference>